<comment type="caution">
    <text evidence="8">The sequence shown here is derived from an EMBL/GenBank/DDBJ whole genome shotgun (WGS) entry which is preliminary data.</text>
</comment>
<organism evidence="8">
    <name type="scientific">mine drainage metagenome</name>
    <dbReference type="NCBI Taxonomy" id="410659"/>
    <lineage>
        <taxon>unclassified sequences</taxon>
        <taxon>metagenomes</taxon>
        <taxon>ecological metagenomes</taxon>
    </lineage>
</organism>
<keyword evidence="5 7" id="KW-1133">Transmembrane helix</keyword>
<keyword evidence="6 7" id="KW-0472">Membrane</keyword>
<gene>
    <name evidence="8" type="ORF">B1A_03452</name>
</gene>
<dbReference type="GO" id="GO:0005886">
    <property type="term" value="C:plasma membrane"/>
    <property type="evidence" value="ECO:0007669"/>
    <property type="project" value="UniProtKB-SubCell"/>
</dbReference>
<reference evidence="8" key="1">
    <citation type="submission" date="2013-08" db="EMBL/GenBank/DDBJ databases">
        <authorList>
            <person name="Mendez C."/>
            <person name="Richter M."/>
            <person name="Ferrer M."/>
            <person name="Sanchez J."/>
        </authorList>
    </citation>
    <scope>NUCLEOTIDE SEQUENCE</scope>
</reference>
<dbReference type="PANTHER" id="PTHR42718:SF46">
    <property type="entry name" value="BLR6921 PROTEIN"/>
    <property type="match status" value="1"/>
</dbReference>
<proteinExistence type="predicted"/>
<keyword evidence="2" id="KW-0813">Transport</keyword>
<dbReference type="PANTHER" id="PTHR42718">
    <property type="entry name" value="MAJOR FACILITATOR SUPERFAMILY MULTIDRUG TRANSPORTER MFSC"/>
    <property type="match status" value="1"/>
</dbReference>
<dbReference type="SUPFAM" id="SSF103473">
    <property type="entry name" value="MFS general substrate transporter"/>
    <property type="match status" value="1"/>
</dbReference>
<protein>
    <submittedName>
        <fullName evidence="8">Transmembrane efflux protein</fullName>
    </submittedName>
</protein>
<evidence type="ECO:0000313" key="8">
    <source>
        <dbReference type="EMBL" id="EQD76203.1"/>
    </source>
</evidence>
<sequence>DFLRYSPLKAGFAFLPVSIAIVVAAGATSQLVTRFGPRVFLLVGPFVAAIGLVLLTRITPSSTYLTGVLGPMLVLAIGAGMTFVPLTLTAVAGVAKTDGGVASAVLNTTQQIGGSIGLAVLVTVSRTAAANKVTSLVHRAIATSPTHSISALTQADLVSKATISGFDTAFW</sequence>
<evidence type="ECO:0000256" key="3">
    <source>
        <dbReference type="ARBA" id="ARBA00022475"/>
    </source>
</evidence>
<feature type="non-terminal residue" evidence="8">
    <location>
        <position position="171"/>
    </location>
</feature>
<reference evidence="8" key="2">
    <citation type="journal article" date="2014" name="ISME J.">
        <title>Microbial stratification in low pH oxic and suboxic macroscopic growths along an acid mine drainage.</title>
        <authorList>
            <person name="Mendez-Garcia C."/>
            <person name="Mesa V."/>
            <person name="Sprenger R.R."/>
            <person name="Richter M."/>
            <person name="Diez M.S."/>
            <person name="Solano J."/>
            <person name="Bargiela R."/>
            <person name="Golyshina O.V."/>
            <person name="Manteca A."/>
            <person name="Ramos J.L."/>
            <person name="Gallego J.R."/>
            <person name="Llorente I."/>
            <person name="Martins Dos Santos V.A."/>
            <person name="Jensen O.N."/>
            <person name="Pelaez A.I."/>
            <person name="Sanchez J."/>
            <person name="Ferrer M."/>
        </authorList>
    </citation>
    <scope>NUCLEOTIDE SEQUENCE</scope>
</reference>
<evidence type="ECO:0000256" key="1">
    <source>
        <dbReference type="ARBA" id="ARBA00004651"/>
    </source>
</evidence>
<dbReference type="Gene3D" id="1.20.1250.20">
    <property type="entry name" value="MFS general substrate transporter like domains"/>
    <property type="match status" value="1"/>
</dbReference>
<dbReference type="EMBL" id="AUZX01002530">
    <property type="protein sequence ID" value="EQD76203.1"/>
    <property type="molecule type" value="Genomic_DNA"/>
</dbReference>
<evidence type="ECO:0000256" key="7">
    <source>
        <dbReference type="SAM" id="Phobius"/>
    </source>
</evidence>
<comment type="subcellular location">
    <subcellularLocation>
        <location evidence="1">Cell membrane</location>
        <topology evidence="1">Multi-pass membrane protein</topology>
    </subcellularLocation>
</comment>
<dbReference type="Pfam" id="PF07690">
    <property type="entry name" value="MFS_1"/>
    <property type="match status" value="1"/>
</dbReference>
<feature type="non-terminal residue" evidence="8">
    <location>
        <position position="1"/>
    </location>
</feature>
<dbReference type="InterPro" id="IPR011701">
    <property type="entry name" value="MFS"/>
</dbReference>
<dbReference type="GO" id="GO:0022857">
    <property type="term" value="F:transmembrane transporter activity"/>
    <property type="evidence" value="ECO:0007669"/>
    <property type="project" value="InterPro"/>
</dbReference>
<keyword evidence="3" id="KW-1003">Cell membrane</keyword>
<keyword evidence="4 7" id="KW-0812">Transmembrane</keyword>
<dbReference type="AlphaFoldDB" id="T1C5P8"/>
<evidence type="ECO:0000256" key="6">
    <source>
        <dbReference type="ARBA" id="ARBA00023136"/>
    </source>
</evidence>
<feature type="transmembrane region" description="Helical" evidence="7">
    <location>
        <begin position="64"/>
        <end position="86"/>
    </location>
</feature>
<feature type="transmembrane region" description="Helical" evidence="7">
    <location>
        <begin position="39"/>
        <end position="58"/>
    </location>
</feature>
<feature type="transmembrane region" description="Helical" evidence="7">
    <location>
        <begin position="12"/>
        <end position="32"/>
    </location>
</feature>
<name>T1C5P8_9ZZZZ</name>
<evidence type="ECO:0000256" key="2">
    <source>
        <dbReference type="ARBA" id="ARBA00022448"/>
    </source>
</evidence>
<evidence type="ECO:0000256" key="4">
    <source>
        <dbReference type="ARBA" id="ARBA00022692"/>
    </source>
</evidence>
<dbReference type="InterPro" id="IPR036259">
    <property type="entry name" value="MFS_trans_sf"/>
</dbReference>
<evidence type="ECO:0000256" key="5">
    <source>
        <dbReference type="ARBA" id="ARBA00022989"/>
    </source>
</evidence>
<accession>T1C5P8</accession>